<protein>
    <submittedName>
        <fullName evidence="2">Uncharacterized protein</fullName>
    </submittedName>
</protein>
<feature type="compositionally biased region" description="Polar residues" evidence="1">
    <location>
        <begin position="58"/>
        <end position="78"/>
    </location>
</feature>
<name>A0A0E9UX34_ANGAN</name>
<feature type="region of interest" description="Disordered" evidence="1">
    <location>
        <begin position="33"/>
        <end position="78"/>
    </location>
</feature>
<organism evidence="2">
    <name type="scientific">Anguilla anguilla</name>
    <name type="common">European freshwater eel</name>
    <name type="synonym">Muraena anguilla</name>
    <dbReference type="NCBI Taxonomy" id="7936"/>
    <lineage>
        <taxon>Eukaryota</taxon>
        <taxon>Metazoa</taxon>
        <taxon>Chordata</taxon>
        <taxon>Craniata</taxon>
        <taxon>Vertebrata</taxon>
        <taxon>Euteleostomi</taxon>
        <taxon>Actinopterygii</taxon>
        <taxon>Neopterygii</taxon>
        <taxon>Teleostei</taxon>
        <taxon>Anguilliformes</taxon>
        <taxon>Anguillidae</taxon>
        <taxon>Anguilla</taxon>
    </lineage>
</organism>
<proteinExistence type="predicted"/>
<dbReference type="EMBL" id="GBXM01038276">
    <property type="protein sequence ID" value="JAH70301.1"/>
    <property type="molecule type" value="Transcribed_RNA"/>
</dbReference>
<evidence type="ECO:0000313" key="2">
    <source>
        <dbReference type="EMBL" id="JAH70301.1"/>
    </source>
</evidence>
<reference evidence="2" key="2">
    <citation type="journal article" date="2015" name="Fish Shellfish Immunol.">
        <title>Early steps in the European eel (Anguilla anguilla)-Vibrio vulnificus interaction in the gills: Role of the RtxA13 toxin.</title>
        <authorList>
            <person name="Callol A."/>
            <person name="Pajuelo D."/>
            <person name="Ebbesson L."/>
            <person name="Teles M."/>
            <person name="MacKenzie S."/>
            <person name="Amaro C."/>
        </authorList>
    </citation>
    <scope>NUCLEOTIDE SEQUENCE</scope>
</reference>
<reference evidence="2" key="1">
    <citation type="submission" date="2014-11" db="EMBL/GenBank/DDBJ databases">
        <authorList>
            <person name="Amaro Gonzalez C."/>
        </authorList>
    </citation>
    <scope>NUCLEOTIDE SEQUENCE</scope>
</reference>
<dbReference type="AlphaFoldDB" id="A0A0E9UX34"/>
<accession>A0A0E9UX34</accession>
<evidence type="ECO:0000256" key="1">
    <source>
        <dbReference type="SAM" id="MobiDB-lite"/>
    </source>
</evidence>
<sequence>MAQMKQDIRTTYNTNANEFTIITLGEIKCHKCNRPDKKSKMNLHLSSPQRNTERPHTYSRSNHTRAGSKTSRPQAHKI</sequence>